<dbReference type="RefSeq" id="WP_136368207.1">
    <property type="nucleotide sequence ID" value="NZ_SSOB01000002.1"/>
</dbReference>
<organism evidence="1 2">
    <name type="scientific">Cohnella fermenti</name>
    <dbReference type="NCBI Taxonomy" id="2565925"/>
    <lineage>
        <taxon>Bacteria</taxon>
        <taxon>Bacillati</taxon>
        <taxon>Bacillota</taxon>
        <taxon>Bacilli</taxon>
        <taxon>Bacillales</taxon>
        <taxon>Paenibacillaceae</taxon>
        <taxon>Cohnella</taxon>
    </lineage>
</organism>
<protein>
    <submittedName>
        <fullName evidence="1">Pullulanase</fullName>
    </submittedName>
</protein>
<dbReference type="EMBL" id="SSOB01000002">
    <property type="protein sequence ID" value="THF84205.1"/>
    <property type="molecule type" value="Genomic_DNA"/>
</dbReference>
<keyword evidence="2" id="KW-1185">Reference proteome</keyword>
<sequence length="98" mass="11318">MLAITEYSVERVPDPFGILSGQRYEFIIDIDVAEDDELISENGVSIRVVYKEDGEQSGIVRYELLERTSRRYLDFEVEPEEEAELAAFCREHLAEADE</sequence>
<gene>
    <name evidence="1" type="ORF">E6C55_02605</name>
</gene>
<dbReference type="OrthoDB" id="2736409at2"/>
<name>A0A4S4C876_9BACL</name>
<comment type="caution">
    <text evidence="1">The sequence shown here is derived from an EMBL/GenBank/DDBJ whole genome shotgun (WGS) entry which is preliminary data.</text>
</comment>
<reference evidence="1 2" key="1">
    <citation type="submission" date="2019-04" db="EMBL/GenBank/DDBJ databases">
        <title>Cohnella sp. nov. isolated from preserved vegetables.</title>
        <authorList>
            <person name="Lin S.-Y."/>
            <person name="Hung M.-H."/>
            <person name="Young C.-C."/>
        </authorList>
    </citation>
    <scope>NUCLEOTIDE SEQUENCE [LARGE SCALE GENOMIC DNA]</scope>
    <source>
        <strain evidence="1 2">CC-MHH1044</strain>
    </source>
</reference>
<evidence type="ECO:0000313" key="2">
    <source>
        <dbReference type="Proteomes" id="UP000310636"/>
    </source>
</evidence>
<dbReference type="Pfam" id="PF20119">
    <property type="entry name" value="DUF6509"/>
    <property type="match status" value="1"/>
</dbReference>
<dbReference type="Proteomes" id="UP000310636">
    <property type="component" value="Unassembled WGS sequence"/>
</dbReference>
<dbReference type="AlphaFoldDB" id="A0A4S4C876"/>
<dbReference type="InterPro" id="IPR045424">
    <property type="entry name" value="DUF6509"/>
</dbReference>
<accession>A0A4S4C876</accession>
<proteinExistence type="predicted"/>
<evidence type="ECO:0000313" key="1">
    <source>
        <dbReference type="EMBL" id="THF84205.1"/>
    </source>
</evidence>